<reference evidence="1 2" key="1">
    <citation type="submission" date="2020-08" db="EMBL/GenBank/DDBJ databases">
        <title>Genomic Encyclopedia of Type Strains, Phase IV (KMG-IV): sequencing the most valuable type-strain genomes for metagenomic binning, comparative biology and taxonomic classification.</title>
        <authorList>
            <person name="Goeker M."/>
        </authorList>
    </citation>
    <scope>NUCLEOTIDE SEQUENCE [LARGE SCALE GENOMIC DNA]</scope>
    <source>
        <strain evidence="1 2">DSM 40141</strain>
    </source>
</reference>
<dbReference type="AlphaFoldDB" id="A0A7X0LTF6"/>
<accession>A0A7X0LTF6</accession>
<dbReference type="RefSeq" id="WP_185035917.1">
    <property type="nucleotide sequence ID" value="NZ_BNBN01000015.1"/>
</dbReference>
<gene>
    <name evidence="1" type="ORF">HNQ79_005891</name>
</gene>
<dbReference type="Proteomes" id="UP000540423">
    <property type="component" value="Unassembled WGS sequence"/>
</dbReference>
<comment type="caution">
    <text evidence="1">The sequence shown here is derived from an EMBL/GenBank/DDBJ whole genome shotgun (WGS) entry which is preliminary data.</text>
</comment>
<keyword evidence="2" id="KW-1185">Reference proteome</keyword>
<proteinExistence type="predicted"/>
<dbReference type="EMBL" id="JACHEM010000021">
    <property type="protein sequence ID" value="MBB6439379.1"/>
    <property type="molecule type" value="Genomic_DNA"/>
</dbReference>
<organism evidence="1 2">
    <name type="scientific">Streptomyces candidus</name>
    <dbReference type="NCBI Taxonomy" id="67283"/>
    <lineage>
        <taxon>Bacteria</taxon>
        <taxon>Bacillati</taxon>
        <taxon>Actinomycetota</taxon>
        <taxon>Actinomycetes</taxon>
        <taxon>Kitasatosporales</taxon>
        <taxon>Streptomycetaceae</taxon>
        <taxon>Streptomyces</taxon>
    </lineage>
</organism>
<protein>
    <submittedName>
        <fullName evidence="1">Uncharacterized protein</fullName>
    </submittedName>
</protein>
<evidence type="ECO:0000313" key="1">
    <source>
        <dbReference type="EMBL" id="MBB6439379.1"/>
    </source>
</evidence>
<sequence length="194" mass="21483">MKFTLVHTFPNGTERPVSVPMPTIGKAAALAAQSLHDNRRATKDEARSFADHLTTMPVGRSLTHWPSRYAARIECAETITAPDPSSLRITKVQKVTDLNDAEAETWEVRTGGPHSLRTVYRRWVADGHHWATADPVMLDSGSFFTGGGPRQHKAGDLYAWTVQGDGRKRPFYILAPERQLPQDAPTNAFLLPAK</sequence>
<evidence type="ECO:0000313" key="2">
    <source>
        <dbReference type="Proteomes" id="UP000540423"/>
    </source>
</evidence>
<name>A0A7X0LTF6_9ACTN</name>